<reference evidence="1 2" key="2">
    <citation type="submission" date="2008-10" db="EMBL/GenBank/DDBJ databases">
        <title>Draft genome sequence of Anaerococcus hydrogenalis (DSM 7454).</title>
        <authorList>
            <person name="Sudarsanam P."/>
            <person name="Ley R."/>
            <person name="Guruge J."/>
            <person name="Turnbaugh P.J."/>
            <person name="Mahowald M."/>
            <person name="Liep D."/>
            <person name="Gordon J."/>
        </authorList>
    </citation>
    <scope>NUCLEOTIDE SEQUENCE [LARGE SCALE GENOMIC DNA]</scope>
    <source>
        <strain evidence="1 2">DSM 7454</strain>
    </source>
</reference>
<accession>B6WBY7</accession>
<organism evidence="1 2">
    <name type="scientific">Anaerococcus hydrogenalis DSM 7454</name>
    <dbReference type="NCBI Taxonomy" id="561177"/>
    <lineage>
        <taxon>Bacteria</taxon>
        <taxon>Bacillati</taxon>
        <taxon>Bacillota</taxon>
        <taxon>Tissierellia</taxon>
        <taxon>Tissierellales</taxon>
        <taxon>Peptoniphilaceae</taxon>
        <taxon>Anaerococcus</taxon>
    </lineage>
</organism>
<evidence type="ECO:0000313" key="2">
    <source>
        <dbReference type="Proteomes" id="UP000005451"/>
    </source>
</evidence>
<proteinExistence type="predicted"/>
<comment type="caution">
    <text evidence="1">The sequence shown here is derived from an EMBL/GenBank/DDBJ whole genome shotgun (WGS) entry which is preliminary data.</text>
</comment>
<dbReference type="InterPro" id="IPR016064">
    <property type="entry name" value="NAD/diacylglycerol_kinase_sf"/>
</dbReference>
<reference evidence="1 2" key="1">
    <citation type="submission" date="2008-09" db="EMBL/GenBank/DDBJ databases">
        <authorList>
            <person name="Fulton L."/>
            <person name="Clifton S."/>
            <person name="Fulton B."/>
            <person name="Xu J."/>
            <person name="Minx P."/>
            <person name="Pepin K.H."/>
            <person name="Johnson M."/>
            <person name="Thiruvilangam P."/>
            <person name="Bhonagiri V."/>
            <person name="Nash W.E."/>
            <person name="Mardis E.R."/>
            <person name="Wilson R.K."/>
        </authorList>
    </citation>
    <scope>NUCLEOTIDE SEQUENCE [LARGE SCALE GENOMIC DNA]</scope>
    <source>
        <strain evidence="1 2">DSM 7454</strain>
    </source>
</reference>
<dbReference type="STRING" id="561177.ANHYDRO_02123"/>
<dbReference type="AlphaFoldDB" id="B6WBY7"/>
<dbReference type="SUPFAM" id="SSF111331">
    <property type="entry name" value="NAD kinase/diacylglycerol kinase-like"/>
    <property type="match status" value="1"/>
</dbReference>
<evidence type="ECO:0008006" key="3">
    <source>
        <dbReference type="Google" id="ProtNLM"/>
    </source>
</evidence>
<dbReference type="EMBL" id="ABXA01000052">
    <property type="protein sequence ID" value="EEB35060.1"/>
    <property type="molecule type" value="Genomic_DNA"/>
</dbReference>
<dbReference type="RefSeq" id="WP_004815970.1">
    <property type="nucleotide sequence ID" value="NZ_ABXA01000052.1"/>
</dbReference>
<sequence length="71" mass="8240">MKKCMIIENPNSGDGKNDEYMEGLIGKLENEFDQVVHKRLKRRRWGKFSKMLALKIRFYFVVGGDGSLTKS</sequence>
<gene>
    <name evidence="1" type="ORF">ANHYDRO_02123</name>
</gene>
<protein>
    <recommendedName>
        <fullName evidence="3">DAGKc domain-containing protein</fullName>
    </recommendedName>
</protein>
<name>B6WBY7_9FIRM</name>
<dbReference type="Proteomes" id="UP000005451">
    <property type="component" value="Unassembled WGS sequence"/>
</dbReference>
<evidence type="ECO:0000313" key="1">
    <source>
        <dbReference type="EMBL" id="EEB35060.1"/>
    </source>
</evidence>